<evidence type="ECO:0000256" key="4">
    <source>
        <dbReference type="ARBA" id="ARBA00023163"/>
    </source>
</evidence>
<evidence type="ECO:0000313" key="8">
    <source>
        <dbReference type="Proteomes" id="UP000295689"/>
    </source>
</evidence>
<accession>A0A4R2BKP3</accession>
<name>A0A4R2BKP3_9BACI</name>
<dbReference type="InterPro" id="IPR001647">
    <property type="entry name" value="HTH_TetR"/>
</dbReference>
<evidence type="ECO:0000256" key="2">
    <source>
        <dbReference type="ARBA" id="ARBA00023015"/>
    </source>
</evidence>
<dbReference type="SUPFAM" id="SSF48498">
    <property type="entry name" value="Tetracyclin repressor-like, C-terminal domain"/>
    <property type="match status" value="1"/>
</dbReference>
<evidence type="ECO:0000256" key="3">
    <source>
        <dbReference type="ARBA" id="ARBA00023125"/>
    </source>
</evidence>
<reference evidence="7 8" key="1">
    <citation type="journal article" date="2015" name="Stand. Genomic Sci.">
        <title>Genomic Encyclopedia of Bacterial and Archaeal Type Strains, Phase III: the genomes of soil and plant-associated and newly described type strains.</title>
        <authorList>
            <person name="Whitman W.B."/>
            <person name="Woyke T."/>
            <person name="Klenk H.P."/>
            <person name="Zhou Y."/>
            <person name="Lilburn T.G."/>
            <person name="Beck B.J."/>
            <person name="De Vos P."/>
            <person name="Vandamme P."/>
            <person name="Eisen J.A."/>
            <person name="Garrity G."/>
            <person name="Hugenholtz P."/>
            <person name="Kyrpides N.C."/>
        </authorList>
    </citation>
    <scope>NUCLEOTIDE SEQUENCE [LARGE SCALE GENOMIC DNA]</scope>
    <source>
        <strain evidence="7 8">CV53</strain>
    </source>
</reference>
<dbReference type="InterPro" id="IPR041490">
    <property type="entry name" value="KstR2_TetR_C"/>
</dbReference>
<dbReference type="SUPFAM" id="SSF46689">
    <property type="entry name" value="Homeodomain-like"/>
    <property type="match status" value="1"/>
</dbReference>
<dbReference type="PRINTS" id="PR00455">
    <property type="entry name" value="HTHTETR"/>
</dbReference>
<dbReference type="PANTHER" id="PTHR30055:SF175">
    <property type="entry name" value="HTH-TYPE TRANSCRIPTIONAL REPRESSOR KSTR2"/>
    <property type="match status" value="1"/>
</dbReference>
<evidence type="ECO:0000256" key="1">
    <source>
        <dbReference type="ARBA" id="ARBA00022491"/>
    </source>
</evidence>
<proteinExistence type="predicted"/>
<evidence type="ECO:0000256" key="5">
    <source>
        <dbReference type="PROSITE-ProRule" id="PRU00335"/>
    </source>
</evidence>
<keyword evidence="1" id="KW-0678">Repressor</keyword>
<feature type="domain" description="HTH tetR-type" evidence="6">
    <location>
        <begin position="4"/>
        <end position="64"/>
    </location>
</feature>
<dbReference type="GO" id="GO:0003700">
    <property type="term" value="F:DNA-binding transcription factor activity"/>
    <property type="evidence" value="ECO:0007669"/>
    <property type="project" value="TreeGrafter"/>
</dbReference>
<dbReference type="AlphaFoldDB" id="A0A4R2BKP3"/>
<gene>
    <name evidence="7" type="ORF">EV146_101135</name>
</gene>
<keyword evidence="8" id="KW-1185">Reference proteome</keyword>
<dbReference type="GO" id="GO:0000976">
    <property type="term" value="F:transcription cis-regulatory region binding"/>
    <property type="evidence" value="ECO:0007669"/>
    <property type="project" value="TreeGrafter"/>
</dbReference>
<keyword evidence="2" id="KW-0805">Transcription regulation</keyword>
<dbReference type="InterPro" id="IPR023772">
    <property type="entry name" value="DNA-bd_HTH_TetR-type_CS"/>
</dbReference>
<protein>
    <submittedName>
        <fullName evidence="7">TetR family transcriptional regulator</fullName>
    </submittedName>
</protein>
<organism evidence="7 8">
    <name type="scientific">Mesobacillus foraminis</name>
    <dbReference type="NCBI Taxonomy" id="279826"/>
    <lineage>
        <taxon>Bacteria</taxon>
        <taxon>Bacillati</taxon>
        <taxon>Bacillota</taxon>
        <taxon>Bacilli</taxon>
        <taxon>Bacillales</taxon>
        <taxon>Bacillaceae</taxon>
        <taxon>Mesobacillus</taxon>
    </lineage>
</organism>
<sequence>MGLLVVKGKITEQSIRLFEKHGFSETSVQDIVDSLGVTKGTFYYYFSSKEELLMDIHHKYINDLVENQQKILDNQEKDCKTKLTEIVFMLIGHIGEQGASAKVFFREIENLSEDHLAAIIPKRDQFRLNIEQLIREGISGGEFKSDLNASIVALGILGITNWSYQWFKPTGSMSAHEVSGIFVDMILNGIALD</sequence>
<dbReference type="Gene3D" id="1.10.357.10">
    <property type="entry name" value="Tetracycline Repressor, domain 2"/>
    <property type="match status" value="1"/>
</dbReference>
<dbReference type="InterPro" id="IPR050109">
    <property type="entry name" value="HTH-type_TetR-like_transc_reg"/>
</dbReference>
<dbReference type="InterPro" id="IPR036271">
    <property type="entry name" value="Tet_transcr_reg_TetR-rel_C_sf"/>
</dbReference>
<keyword evidence="3 5" id="KW-0238">DNA-binding</keyword>
<dbReference type="PROSITE" id="PS50977">
    <property type="entry name" value="HTH_TETR_2"/>
    <property type="match status" value="1"/>
</dbReference>
<keyword evidence="4" id="KW-0804">Transcription</keyword>
<dbReference type="InterPro" id="IPR009057">
    <property type="entry name" value="Homeodomain-like_sf"/>
</dbReference>
<comment type="caution">
    <text evidence="7">The sequence shown here is derived from an EMBL/GenBank/DDBJ whole genome shotgun (WGS) entry which is preliminary data.</text>
</comment>
<feature type="DNA-binding region" description="H-T-H motif" evidence="5">
    <location>
        <begin position="27"/>
        <end position="46"/>
    </location>
</feature>
<dbReference type="Gene3D" id="1.10.10.60">
    <property type="entry name" value="Homeodomain-like"/>
    <property type="match status" value="1"/>
</dbReference>
<dbReference type="PROSITE" id="PS01081">
    <property type="entry name" value="HTH_TETR_1"/>
    <property type="match status" value="1"/>
</dbReference>
<dbReference type="Pfam" id="PF00440">
    <property type="entry name" value="TetR_N"/>
    <property type="match status" value="1"/>
</dbReference>
<dbReference type="Pfam" id="PF17932">
    <property type="entry name" value="TetR_C_24"/>
    <property type="match status" value="1"/>
</dbReference>
<dbReference type="EMBL" id="SLVV01000001">
    <property type="protein sequence ID" value="TCN27807.1"/>
    <property type="molecule type" value="Genomic_DNA"/>
</dbReference>
<dbReference type="Proteomes" id="UP000295689">
    <property type="component" value="Unassembled WGS sequence"/>
</dbReference>
<evidence type="ECO:0000313" key="7">
    <source>
        <dbReference type="EMBL" id="TCN27807.1"/>
    </source>
</evidence>
<dbReference type="PANTHER" id="PTHR30055">
    <property type="entry name" value="HTH-TYPE TRANSCRIPTIONAL REGULATOR RUTR"/>
    <property type="match status" value="1"/>
</dbReference>
<evidence type="ECO:0000259" key="6">
    <source>
        <dbReference type="PROSITE" id="PS50977"/>
    </source>
</evidence>